<feature type="transmembrane region" description="Helical" evidence="9">
    <location>
        <begin position="739"/>
        <end position="760"/>
    </location>
</feature>
<protein>
    <submittedName>
        <fullName evidence="12">SSD domain-containing protein</fullName>
    </submittedName>
</protein>
<name>A0A914WZL9_9BILA</name>
<organism evidence="11 12">
    <name type="scientific">Plectus sambesii</name>
    <dbReference type="NCBI Taxonomy" id="2011161"/>
    <lineage>
        <taxon>Eukaryota</taxon>
        <taxon>Metazoa</taxon>
        <taxon>Ecdysozoa</taxon>
        <taxon>Nematoda</taxon>
        <taxon>Chromadorea</taxon>
        <taxon>Plectida</taxon>
        <taxon>Plectina</taxon>
        <taxon>Plectoidea</taxon>
        <taxon>Plectidae</taxon>
        <taxon>Plectus</taxon>
    </lineage>
</organism>
<dbReference type="WBParaSite" id="PSAMB.scaffold5436size20302.g26675.t1">
    <property type="protein sequence ID" value="PSAMB.scaffold5436size20302.g26675.t1"/>
    <property type="gene ID" value="PSAMB.scaffold5436size20302.g26675"/>
</dbReference>
<dbReference type="InterPro" id="IPR000731">
    <property type="entry name" value="SSD"/>
</dbReference>
<keyword evidence="7" id="KW-0325">Glycoprotein</keyword>
<feature type="transmembrane region" description="Helical" evidence="9">
    <location>
        <begin position="883"/>
        <end position="905"/>
    </location>
</feature>
<evidence type="ECO:0000256" key="4">
    <source>
        <dbReference type="ARBA" id="ARBA00022692"/>
    </source>
</evidence>
<dbReference type="AlphaFoldDB" id="A0A914WZL9"/>
<feature type="transmembrane region" description="Helical" evidence="9">
    <location>
        <begin position="375"/>
        <end position="395"/>
    </location>
</feature>
<dbReference type="InterPro" id="IPR003392">
    <property type="entry name" value="PTHD_SSD"/>
</dbReference>
<feature type="region of interest" description="Disordered" evidence="8">
    <location>
        <begin position="920"/>
        <end position="943"/>
    </location>
</feature>
<feature type="transmembrane region" description="Helical" evidence="9">
    <location>
        <begin position="766"/>
        <end position="787"/>
    </location>
</feature>
<feature type="transmembrane region" description="Helical" evidence="9">
    <location>
        <begin position="423"/>
        <end position="444"/>
    </location>
</feature>
<keyword evidence="6 9" id="KW-0472">Membrane</keyword>
<accession>A0A914WZL9</accession>
<comment type="similarity">
    <text evidence="2">Belongs to the patched family.</text>
</comment>
<evidence type="ECO:0000256" key="7">
    <source>
        <dbReference type="ARBA" id="ARBA00023180"/>
    </source>
</evidence>
<evidence type="ECO:0000256" key="3">
    <source>
        <dbReference type="ARBA" id="ARBA00022475"/>
    </source>
</evidence>
<dbReference type="SUPFAM" id="SSF82866">
    <property type="entry name" value="Multidrug efflux transporter AcrB transmembrane domain"/>
    <property type="match status" value="2"/>
</dbReference>
<keyword evidence="4 9" id="KW-0812">Transmembrane</keyword>
<evidence type="ECO:0000313" key="11">
    <source>
        <dbReference type="Proteomes" id="UP000887566"/>
    </source>
</evidence>
<dbReference type="Pfam" id="PF02460">
    <property type="entry name" value="Patched"/>
    <property type="match status" value="1"/>
</dbReference>
<keyword evidence="3" id="KW-1003">Cell membrane</keyword>
<evidence type="ECO:0000256" key="9">
    <source>
        <dbReference type="SAM" id="Phobius"/>
    </source>
</evidence>
<evidence type="ECO:0000256" key="6">
    <source>
        <dbReference type="ARBA" id="ARBA00023136"/>
    </source>
</evidence>
<dbReference type="Gene3D" id="1.20.1640.10">
    <property type="entry name" value="Multidrug efflux transporter AcrB transmembrane domain"/>
    <property type="match status" value="2"/>
</dbReference>
<dbReference type="PANTHER" id="PTHR10796:SF90">
    <property type="entry name" value="SSD DOMAIN-CONTAINING PROTEIN"/>
    <property type="match status" value="1"/>
</dbReference>
<feature type="domain" description="SSD" evidence="10">
    <location>
        <begin position="317"/>
        <end position="477"/>
    </location>
</feature>
<feature type="transmembrane region" description="Helical" evidence="9">
    <location>
        <begin position="348"/>
        <end position="368"/>
    </location>
</feature>
<evidence type="ECO:0000256" key="8">
    <source>
        <dbReference type="SAM" id="MobiDB-lite"/>
    </source>
</evidence>
<evidence type="ECO:0000256" key="1">
    <source>
        <dbReference type="ARBA" id="ARBA00004651"/>
    </source>
</evidence>
<dbReference type="GO" id="GO:0030659">
    <property type="term" value="C:cytoplasmic vesicle membrane"/>
    <property type="evidence" value="ECO:0007669"/>
    <property type="project" value="TreeGrafter"/>
</dbReference>
<keyword evidence="11" id="KW-1185">Reference proteome</keyword>
<dbReference type="FunFam" id="1.20.1640.10:FF:000013">
    <property type="entry name" value="PaTched Related family"/>
    <property type="match status" value="1"/>
</dbReference>
<feature type="transmembrane region" description="Helical" evidence="9">
    <location>
        <begin position="521"/>
        <end position="542"/>
    </location>
</feature>
<reference evidence="12" key="1">
    <citation type="submission" date="2022-11" db="UniProtKB">
        <authorList>
            <consortium name="WormBaseParasite"/>
        </authorList>
    </citation>
    <scope>IDENTIFICATION</scope>
</reference>
<dbReference type="Proteomes" id="UP000887566">
    <property type="component" value="Unplaced"/>
</dbReference>
<dbReference type="InterPro" id="IPR051697">
    <property type="entry name" value="Patched_domain-protein"/>
</dbReference>
<evidence type="ECO:0000259" key="10">
    <source>
        <dbReference type="PROSITE" id="PS50156"/>
    </source>
</evidence>
<feature type="transmembrane region" description="Helical" evidence="9">
    <location>
        <begin position="451"/>
        <end position="479"/>
    </location>
</feature>
<proteinExistence type="inferred from homology"/>
<feature type="transmembrane region" description="Helical" evidence="9">
    <location>
        <begin position="48"/>
        <end position="68"/>
    </location>
</feature>
<feature type="transmembrane region" description="Helical" evidence="9">
    <location>
        <begin position="313"/>
        <end position="336"/>
    </location>
</feature>
<dbReference type="GO" id="GO:0005886">
    <property type="term" value="C:plasma membrane"/>
    <property type="evidence" value="ECO:0007669"/>
    <property type="project" value="UniProtKB-SubCell"/>
</dbReference>
<sequence length="943" mass="105987">MEDANGRATVTANGSALGKISAFSTWRQLFTLRGFFRRLGWTIGRYPLVYILVTFCISLLSGGMYFMVLKDRIRDGYTPLNAPSRRETEIFRDFWGTKGEPMMSVVIAMAKDGGSMIRDEHLAATVDIYHYFMDDFSVSVDGEAYVFNQLCEPYCDINLVFPFFKKGQDAQKSRLSKGQPLARDTFLAYPISTIDGIQIHLERNFYGVRLRTNQSHVATRELSSDSNSTISSANLSSVADAAFSSIDYVELLLIIFRADKASDEMTKRLATWEIAAFDYVMNNYSNPYVEMQVVGVEILDREMIRDGQRMTPYFAAGFAFMAFFVTVTVFGSAIYYNELDGGKCIVAVGAMLSPVLAITTTFGLVSLLGCRINSFMLVMPFLVMAIGVDDAFLMIHSWQRLALHRATLTKTVPDRLGLVYEEMGPSITITSLTNAIAFGIGALTPTPEIRLFCMATAIAMSMDYLFQLILFGPALAFAAHCESKDLSSLREQRNGESCRKKLHEALRSLLRVYCRMLSSSAVFLLIVILTLIYWFFAIYGAMSIEARLDTQKILPRDSPILRTDKILSDVVWNEYHPVTVLVSRPPDIRNASQLKYFKSMVREYETLERATGNGSTTLWLTDYEQFYKESQAFMSVFGMDNDGTTVDGTGLDYDLLPEFFESPYYKHWTSFVRWKRVDETYVIESFMFRTAYHNSSSWDARIDLMQKWREIARRYTDRLNVTVWEANAMFVDQILSLKGVTLQTVAVTLVCMAVVCAIFMPSPCSVLTASVAIASISLGVFGFLSWWNFDLDPITMAATLMSIGLSVDFTAHVSYHYQLSGRANIRRGENTGEQRIVGKQARLEHTLSSVGWPMLQAGLSTVVCVLPLALLQSYSTMVFFKTMFLVVAWGLAHGLILLPAFLAALPECLTGKEVCPGPNAHDFTIDRQRDTTDGGDEHELEPL</sequence>
<feature type="compositionally biased region" description="Basic and acidic residues" evidence="8">
    <location>
        <begin position="923"/>
        <end position="943"/>
    </location>
</feature>
<evidence type="ECO:0000313" key="12">
    <source>
        <dbReference type="WBParaSite" id="PSAMB.scaffold5436size20302.g26675.t1"/>
    </source>
</evidence>
<evidence type="ECO:0000256" key="5">
    <source>
        <dbReference type="ARBA" id="ARBA00022989"/>
    </source>
</evidence>
<feature type="transmembrane region" description="Helical" evidence="9">
    <location>
        <begin position="850"/>
        <end position="871"/>
    </location>
</feature>
<dbReference type="GO" id="GO:0018996">
    <property type="term" value="P:molting cycle, collagen and cuticulin-based cuticle"/>
    <property type="evidence" value="ECO:0007669"/>
    <property type="project" value="TreeGrafter"/>
</dbReference>
<keyword evidence="5 9" id="KW-1133">Transmembrane helix</keyword>
<dbReference type="PANTHER" id="PTHR10796">
    <property type="entry name" value="PATCHED-RELATED"/>
    <property type="match status" value="1"/>
</dbReference>
<comment type="subcellular location">
    <subcellularLocation>
        <location evidence="1">Cell membrane</location>
        <topology evidence="1">Multi-pass membrane protein</topology>
    </subcellularLocation>
</comment>
<dbReference type="GO" id="GO:0006897">
    <property type="term" value="P:endocytosis"/>
    <property type="evidence" value="ECO:0007669"/>
    <property type="project" value="TreeGrafter"/>
</dbReference>
<evidence type="ECO:0000256" key="2">
    <source>
        <dbReference type="ARBA" id="ARBA00005585"/>
    </source>
</evidence>
<dbReference type="PROSITE" id="PS50156">
    <property type="entry name" value="SSD"/>
    <property type="match status" value="1"/>
</dbReference>